<gene>
    <name evidence="1" type="ORF">KDA27_27660</name>
</gene>
<dbReference type="AlphaFoldDB" id="A0A956SHG1"/>
<dbReference type="Proteomes" id="UP000739538">
    <property type="component" value="Unassembled WGS sequence"/>
</dbReference>
<organism evidence="1 2">
    <name type="scientific">Eiseniibacteriota bacterium</name>
    <dbReference type="NCBI Taxonomy" id="2212470"/>
    <lineage>
        <taxon>Bacteria</taxon>
        <taxon>Candidatus Eiseniibacteriota</taxon>
    </lineage>
</organism>
<sequence length="95" mass="10346">MSDINTVSGFARIEAAKAKARYGDFTSTHEAYGVLCEEVDELLSAIRANMADEVFEESVQVASVALRLAEIVSRRDPEFMDRSSLTSAGLATERA</sequence>
<evidence type="ECO:0000313" key="2">
    <source>
        <dbReference type="Proteomes" id="UP000739538"/>
    </source>
</evidence>
<reference evidence="1" key="2">
    <citation type="journal article" date="2021" name="Microbiome">
        <title>Successional dynamics and alternative stable states in a saline activated sludge microbial community over 9 years.</title>
        <authorList>
            <person name="Wang Y."/>
            <person name="Ye J."/>
            <person name="Ju F."/>
            <person name="Liu L."/>
            <person name="Boyd J.A."/>
            <person name="Deng Y."/>
            <person name="Parks D.H."/>
            <person name="Jiang X."/>
            <person name="Yin X."/>
            <person name="Woodcroft B.J."/>
            <person name="Tyson G.W."/>
            <person name="Hugenholtz P."/>
            <person name="Polz M.F."/>
            <person name="Zhang T."/>
        </authorList>
    </citation>
    <scope>NUCLEOTIDE SEQUENCE</scope>
    <source>
        <strain evidence="1">HKST-UBA02</strain>
    </source>
</reference>
<reference evidence="1" key="1">
    <citation type="submission" date="2020-04" db="EMBL/GenBank/DDBJ databases">
        <authorList>
            <person name="Zhang T."/>
        </authorList>
    </citation>
    <scope>NUCLEOTIDE SEQUENCE</scope>
    <source>
        <strain evidence="1">HKST-UBA02</strain>
    </source>
</reference>
<comment type="caution">
    <text evidence="1">The sequence shown here is derived from an EMBL/GenBank/DDBJ whole genome shotgun (WGS) entry which is preliminary data.</text>
</comment>
<evidence type="ECO:0000313" key="1">
    <source>
        <dbReference type="EMBL" id="MCA9759604.1"/>
    </source>
</evidence>
<name>A0A956SHG1_UNCEI</name>
<accession>A0A956SHG1</accession>
<dbReference type="EMBL" id="JAGQHS010000408">
    <property type="protein sequence ID" value="MCA9759604.1"/>
    <property type="molecule type" value="Genomic_DNA"/>
</dbReference>
<protein>
    <submittedName>
        <fullName evidence="1">Uncharacterized protein</fullName>
    </submittedName>
</protein>
<proteinExistence type="predicted"/>